<evidence type="ECO:0000313" key="2">
    <source>
        <dbReference type="Proteomes" id="UP000278241"/>
    </source>
</evidence>
<dbReference type="RefSeq" id="WP_032666480.1">
    <property type="nucleotide sequence ID" value="NZ_RXRX01000018.1"/>
</dbReference>
<dbReference type="EMBL" id="RXRX01000018">
    <property type="protein sequence ID" value="RTN19027.1"/>
    <property type="molecule type" value="Genomic_DNA"/>
</dbReference>
<protein>
    <submittedName>
        <fullName evidence="1">Uncharacterized protein</fullName>
    </submittedName>
</protein>
<name>A0ABY0AMI5_9ENTR</name>
<sequence length="71" mass="8010">MTKLKSGIKNCPHCGYDEFYVRATVSGSTAVFYNFNGNHGDNTHMWDSVKMVEKKTAYCGNCQKRLGIVQE</sequence>
<comment type="caution">
    <text evidence="1">The sequence shown here is derived from an EMBL/GenBank/DDBJ whole genome shotgun (WGS) entry which is preliminary data.</text>
</comment>
<accession>A0ABY0AMI5</accession>
<keyword evidence="2" id="KW-1185">Reference proteome</keyword>
<proteinExistence type="predicted"/>
<gene>
    <name evidence="1" type="ORF">EKN94_20860</name>
</gene>
<evidence type="ECO:0000313" key="1">
    <source>
        <dbReference type="EMBL" id="RTN19027.1"/>
    </source>
</evidence>
<reference evidence="1 2" key="1">
    <citation type="submission" date="2018-12" db="EMBL/GenBank/DDBJ databases">
        <title>The Batch Genome Submission of Enterobacter spp. strains.</title>
        <authorList>
            <person name="Wei L."/>
            <person name="Wu W."/>
            <person name="Lin J."/>
            <person name="Zhang X."/>
            <person name="Feng Y."/>
            <person name="Zong Z."/>
        </authorList>
    </citation>
    <scope>NUCLEOTIDE SEQUENCE [LARGE SCALE GENOMIC DNA]</scope>
    <source>
        <strain evidence="1 2">WCHEM090044</strain>
    </source>
</reference>
<dbReference type="Proteomes" id="UP000278241">
    <property type="component" value="Unassembled WGS sequence"/>
</dbReference>
<organism evidence="1 2">
    <name type="scientific">Enterobacter quasimori</name>
    <dbReference type="NCBI Taxonomy" id="2838947"/>
    <lineage>
        <taxon>Bacteria</taxon>
        <taxon>Pseudomonadati</taxon>
        <taxon>Pseudomonadota</taxon>
        <taxon>Gammaproteobacteria</taxon>
        <taxon>Enterobacterales</taxon>
        <taxon>Enterobacteriaceae</taxon>
        <taxon>Enterobacter</taxon>
    </lineage>
</organism>